<dbReference type="Proteomes" id="UP001054837">
    <property type="component" value="Unassembled WGS sequence"/>
</dbReference>
<keyword evidence="2" id="KW-1185">Reference proteome</keyword>
<reference evidence="1 2" key="1">
    <citation type="submission" date="2021-06" db="EMBL/GenBank/DDBJ databases">
        <title>Caerostris darwini draft genome.</title>
        <authorList>
            <person name="Kono N."/>
            <person name="Arakawa K."/>
        </authorList>
    </citation>
    <scope>NUCLEOTIDE SEQUENCE [LARGE SCALE GENOMIC DNA]</scope>
</reference>
<accession>A0AAV4MPF5</accession>
<organism evidence="1 2">
    <name type="scientific">Caerostris darwini</name>
    <dbReference type="NCBI Taxonomy" id="1538125"/>
    <lineage>
        <taxon>Eukaryota</taxon>
        <taxon>Metazoa</taxon>
        <taxon>Ecdysozoa</taxon>
        <taxon>Arthropoda</taxon>
        <taxon>Chelicerata</taxon>
        <taxon>Arachnida</taxon>
        <taxon>Araneae</taxon>
        <taxon>Araneomorphae</taxon>
        <taxon>Entelegynae</taxon>
        <taxon>Araneoidea</taxon>
        <taxon>Araneidae</taxon>
        <taxon>Caerostris</taxon>
    </lineage>
</organism>
<dbReference type="AlphaFoldDB" id="A0AAV4MPF5"/>
<comment type="caution">
    <text evidence="1">The sequence shown here is derived from an EMBL/GenBank/DDBJ whole genome shotgun (WGS) entry which is preliminary data.</text>
</comment>
<gene>
    <name evidence="1" type="ORF">CDAR_504981</name>
</gene>
<proteinExistence type="predicted"/>
<sequence length="118" mass="13513">MHKRLQRREIFAVISPLLQVFGECIAQRTRWYAISHCEYTGGIPFALKSRIFMNPPGHLVTDGMSQVSFHGKCHQLLAEYLILMRHSNAALNWIYGLKCSVSSISQHDVSLNYSFKTN</sequence>
<evidence type="ECO:0000313" key="1">
    <source>
        <dbReference type="EMBL" id="GIX74258.1"/>
    </source>
</evidence>
<evidence type="ECO:0000313" key="2">
    <source>
        <dbReference type="Proteomes" id="UP001054837"/>
    </source>
</evidence>
<protein>
    <submittedName>
        <fullName evidence="1">Uncharacterized protein</fullName>
    </submittedName>
</protein>
<dbReference type="EMBL" id="BPLQ01000719">
    <property type="protein sequence ID" value="GIX74258.1"/>
    <property type="molecule type" value="Genomic_DNA"/>
</dbReference>
<name>A0AAV4MPF5_9ARAC</name>